<feature type="domain" description="DUF306" evidence="2">
    <location>
        <begin position="158"/>
        <end position="263"/>
    </location>
</feature>
<dbReference type="PANTHER" id="PTHR38013:SF1">
    <property type="entry name" value="GLYCOPROTEIN_POLYSACCHARIDE METABOLISM"/>
    <property type="match status" value="1"/>
</dbReference>
<dbReference type="Pfam" id="PF03724">
    <property type="entry name" value="META"/>
    <property type="match status" value="1"/>
</dbReference>
<dbReference type="Gene3D" id="2.40.128.270">
    <property type="match status" value="1"/>
</dbReference>
<keyword evidence="1" id="KW-0732">Signal</keyword>
<dbReference type="PANTHER" id="PTHR38013">
    <property type="entry name" value="GLYCOPROTEIN/POLYSACCHARIDE METABOLISM"/>
    <property type="match status" value="1"/>
</dbReference>
<evidence type="ECO:0000259" key="2">
    <source>
        <dbReference type="Pfam" id="PF03724"/>
    </source>
</evidence>
<dbReference type="PROSITE" id="PS51257">
    <property type="entry name" value="PROKAR_LIPOPROTEIN"/>
    <property type="match status" value="1"/>
</dbReference>
<feature type="signal peptide" evidence="1">
    <location>
        <begin position="1"/>
        <end position="27"/>
    </location>
</feature>
<organism evidence="3 4">
    <name type="scientific">Albimonas donghaensis</name>
    <dbReference type="NCBI Taxonomy" id="356660"/>
    <lineage>
        <taxon>Bacteria</taxon>
        <taxon>Pseudomonadati</taxon>
        <taxon>Pseudomonadota</taxon>
        <taxon>Alphaproteobacteria</taxon>
        <taxon>Rhodobacterales</taxon>
        <taxon>Paracoccaceae</taxon>
        <taxon>Albimonas</taxon>
    </lineage>
</organism>
<dbReference type="STRING" id="356660.SAMN05444336_101123"/>
<evidence type="ECO:0000256" key="1">
    <source>
        <dbReference type="SAM" id="SignalP"/>
    </source>
</evidence>
<feature type="chain" id="PRO_5011438957" evidence="1">
    <location>
        <begin position="28"/>
        <end position="268"/>
    </location>
</feature>
<dbReference type="Pfam" id="PF09619">
    <property type="entry name" value="YscW"/>
    <property type="match status" value="1"/>
</dbReference>
<dbReference type="AlphaFoldDB" id="A0A1H2QS60"/>
<keyword evidence="4" id="KW-1185">Reference proteome</keyword>
<dbReference type="OrthoDB" id="9809132at2"/>
<dbReference type="InterPro" id="IPR006311">
    <property type="entry name" value="TAT_signal"/>
</dbReference>
<dbReference type="Proteomes" id="UP000199118">
    <property type="component" value="Unassembled WGS sequence"/>
</dbReference>
<reference evidence="3 4" key="1">
    <citation type="submission" date="2016-10" db="EMBL/GenBank/DDBJ databases">
        <authorList>
            <person name="de Groot N.N."/>
        </authorList>
    </citation>
    <scope>NUCLEOTIDE SEQUENCE [LARGE SCALE GENOMIC DNA]</scope>
    <source>
        <strain evidence="3 4">DSM 17890</strain>
    </source>
</reference>
<keyword evidence="3" id="KW-0449">Lipoprotein</keyword>
<accession>A0A1H2QS60</accession>
<evidence type="ECO:0000313" key="4">
    <source>
        <dbReference type="Proteomes" id="UP000199118"/>
    </source>
</evidence>
<dbReference type="RefSeq" id="WP_092679214.1">
    <property type="nucleotide sequence ID" value="NZ_FNMZ01000001.1"/>
</dbReference>
<gene>
    <name evidence="3" type="ORF">SAMN05444336_101123</name>
</gene>
<dbReference type="InterPro" id="IPR038670">
    <property type="entry name" value="HslJ-like_sf"/>
</dbReference>
<dbReference type="EMBL" id="FNMZ01000001">
    <property type="protein sequence ID" value="SDW09444.1"/>
    <property type="molecule type" value="Genomic_DNA"/>
</dbReference>
<sequence length="268" mass="27654">MTRPHACLRRQFLLIVAGLTLTACAGAAPDSTTPDAPAGALSGALSGDVSWRERMALPPGAVVEVRLLDVSRADAPARILAETRIEDAVGSPVPFALSYDPAEITARGRYALRATIREGEALLFTSTAHHAVFGSGPDQTSIEVSRAAPAPETDPAALVGAWVAEDIRGAGVIDGPPSTLDIAADGGVSGRAGCNGFRGQARIEGARFAVGPLAVTRMACPPAAMNQETRFLDALSATTRYATLPETGKLVLFDAEGVAVMRLARGAD</sequence>
<protein>
    <submittedName>
        <fullName evidence="3">Putative lipoprotein</fullName>
    </submittedName>
</protein>
<dbReference type="InterPro" id="IPR005184">
    <property type="entry name" value="DUF306_Meta_HslJ"/>
</dbReference>
<dbReference type="InterPro" id="IPR039366">
    <property type="entry name" value="Pilotin"/>
</dbReference>
<dbReference type="InterPro" id="IPR053196">
    <property type="entry name" value="Lipoprotein_YbaY-like"/>
</dbReference>
<name>A0A1H2QS60_9RHOB</name>
<proteinExistence type="predicted"/>
<dbReference type="PROSITE" id="PS51318">
    <property type="entry name" value="TAT"/>
    <property type="match status" value="1"/>
</dbReference>
<evidence type="ECO:0000313" key="3">
    <source>
        <dbReference type="EMBL" id="SDW09444.1"/>
    </source>
</evidence>